<proteinExistence type="predicted"/>
<comment type="caution">
    <text evidence="3">The sequence shown here is derived from an EMBL/GenBank/DDBJ whole genome shotgun (WGS) entry which is preliminary data.</text>
</comment>
<feature type="domain" description="EF-hand" evidence="2">
    <location>
        <begin position="26"/>
        <end position="61"/>
    </location>
</feature>
<dbReference type="GO" id="GO:0005634">
    <property type="term" value="C:nucleus"/>
    <property type="evidence" value="ECO:0007669"/>
    <property type="project" value="TreeGrafter"/>
</dbReference>
<protein>
    <submittedName>
        <fullName evidence="3">DgyrCDS47</fullName>
    </submittedName>
</protein>
<keyword evidence="4" id="KW-1185">Reference proteome</keyword>
<gene>
    <name evidence="3" type="ORF">DGYR_LOCUS46</name>
</gene>
<dbReference type="AlphaFoldDB" id="A0A7I8V3Q7"/>
<dbReference type="PROSITE" id="PS50222">
    <property type="entry name" value="EF_HAND_2"/>
    <property type="match status" value="2"/>
</dbReference>
<evidence type="ECO:0000313" key="4">
    <source>
        <dbReference type="Proteomes" id="UP000549394"/>
    </source>
</evidence>
<dbReference type="EMBL" id="CAJFCJ010000001">
    <property type="protein sequence ID" value="CAD5110670.1"/>
    <property type="molecule type" value="Genomic_DNA"/>
</dbReference>
<accession>A0A7I8V3Q7</accession>
<dbReference type="Proteomes" id="UP000549394">
    <property type="component" value="Unassembled WGS sequence"/>
</dbReference>
<dbReference type="Pfam" id="PF13499">
    <property type="entry name" value="EF-hand_7"/>
    <property type="match status" value="1"/>
</dbReference>
<dbReference type="GO" id="GO:0030425">
    <property type="term" value="C:dendrite"/>
    <property type="evidence" value="ECO:0007669"/>
    <property type="project" value="TreeGrafter"/>
</dbReference>
<organism evidence="3 4">
    <name type="scientific">Dimorphilus gyrociliatus</name>
    <dbReference type="NCBI Taxonomy" id="2664684"/>
    <lineage>
        <taxon>Eukaryota</taxon>
        <taxon>Metazoa</taxon>
        <taxon>Spiralia</taxon>
        <taxon>Lophotrochozoa</taxon>
        <taxon>Annelida</taxon>
        <taxon>Polychaeta</taxon>
        <taxon>Polychaeta incertae sedis</taxon>
        <taxon>Dinophilidae</taxon>
        <taxon>Dimorphilus</taxon>
    </lineage>
</organism>
<dbReference type="GO" id="GO:0005509">
    <property type="term" value="F:calcium ion binding"/>
    <property type="evidence" value="ECO:0007669"/>
    <property type="project" value="InterPro"/>
</dbReference>
<dbReference type="GO" id="GO:0005829">
    <property type="term" value="C:cytosol"/>
    <property type="evidence" value="ECO:0007669"/>
    <property type="project" value="TreeGrafter"/>
</dbReference>
<evidence type="ECO:0000259" key="2">
    <source>
        <dbReference type="PROSITE" id="PS50222"/>
    </source>
</evidence>
<dbReference type="OrthoDB" id="6282245at2759"/>
<feature type="domain" description="EF-hand" evidence="2">
    <location>
        <begin position="115"/>
        <end position="150"/>
    </location>
</feature>
<sequence>MGCICGKEASRKQSNALLDRTKGKTIHVVDFLRLWFHYDKDRSGYIEGEELELFVSDLVKKQGVKEDTPEAVQAATRLFLKMFDTNRDKKIELREFVQIIFTDNQWTPFDVRDKLKKKDFDEIFAYYDKDGSQQLECREMQTFLRDIMLKIGQVNFTIILTQGMVL</sequence>
<reference evidence="3 4" key="1">
    <citation type="submission" date="2020-08" db="EMBL/GenBank/DDBJ databases">
        <authorList>
            <person name="Hejnol A."/>
        </authorList>
    </citation>
    <scope>NUCLEOTIDE SEQUENCE [LARGE SCALE GENOMIC DNA]</scope>
</reference>
<dbReference type="PANTHER" id="PTHR19972:SF10">
    <property type="entry name" value="CALBINDIN-32"/>
    <property type="match status" value="1"/>
</dbReference>
<evidence type="ECO:0000256" key="1">
    <source>
        <dbReference type="ARBA" id="ARBA00022837"/>
    </source>
</evidence>
<dbReference type="SMART" id="SM00054">
    <property type="entry name" value="EFh"/>
    <property type="match status" value="3"/>
</dbReference>
<dbReference type="PROSITE" id="PS00018">
    <property type="entry name" value="EF_HAND_1"/>
    <property type="match status" value="3"/>
</dbReference>
<dbReference type="InterPro" id="IPR018247">
    <property type="entry name" value="EF_Hand_1_Ca_BS"/>
</dbReference>
<dbReference type="GO" id="GO:0043195">
    <property type="term" value="C:terminal bouton"/>
    <property type="evidence" value="ECO:0007669"/>
    <property type="project" value="TreeGrafter"/>
</dbReference>
<evidence type="ECO:0000313" key="3">
    <source>
        <dbReference type="EMBL" id="CAD5110670.1"/>
    </source>
</evidence>
<dbReference type="Gene3D" id="1.10.238.10">
    <property type="entry name" value="EF-hand"/>
    <property type="match status" value="2"/>
</dbReference>
<dbReference type="GO" id="GO:1900271">
    <property type="term" value="P:regulation of long-term synaptic potentiation"/>
    <property type="evidence" value="ECO:0007669"/>
    <property type="project" value="TreeGrafter"/>
</dbReference>
<dbReference type="GO" id="GO:0099509">
    <property type="term" value="P:regulation of presynaptic cytosolic calcium ion concentration"/>
    <property type="evidence" value="ECO:0007669"/>
    <property type="project" value="TreeGrafter"/>
</dbReference>
<dbReference type="InterPro" id="IPR011992">
    <property type="entry name" value="EF-hand-dom_pair"/>
</dbReference>
<keyword evidence="1" id="KW-0106">Calcium</keyword>
<dbReference type="InterPro" id="IPR051001">
    <property type="entry name" value="Calbindin_Ca-bind"/>
</dbReference>
<dbReference type="SUPFAM" id="SSF47473">
    <property type="entry name" value="EF-hand"/>
    <property type="match status" value="1"/>
</dbReference>
<dbReference type="InterPro" id="IPR002048">
    <property type="entry name" value="EF_hand_dom"/>
</dbReference>
<dbReference type="PANTHER" id="PTHR19972">
    <property type="entry name" value="CALBINDIN"/>
    <property type="match status" value="1"/>
</dbReference>
<name>A0A7I8V3Q7_9ANNE</name>